<dbReference type="FunFam" id="3.40.50.300:FF:000659">
    <property type="entry name" value="Deoxyguanosine kinase"/>
    <property type="match status" value="1"/>
</dbReference>
<keyword evidence="2" id="KW-0808">Transferase</keyword>
<protein>
    <submittedName>
        <fullName evidence="9">Deoxynucleoside kinase</fullName>
    </submittedName>
</protein>
<evidence type="ECO:0000259" key="8">
    <source>
        <dbReference type="Pfam" id="PF01712"/>
    </source>
</evidence>
<proteinExistence type="inferred from homology"/>
<dbReference type="GO" id="GO:0005524">
    <property type="term" value="F:ATP binding"/>
    <property type="evidence" value="ECO:0007669"/>
    <property type="project" value="UniProtKB-KW"/>
</dbReference>
<dbReference type="OMA" id="SFQLEMF"/>
<evidence type="ECO:0000256" key="1">
    <source>
        <dbReference type="ARBA" id="ARBA00007420"/>
    </source>
</evidence>
<dbReference type="Proteomes" id="UP000216207">
    <property type="component" value="Unassembled WGS sequence"/>
</dbReference>
<evidence type="ECO:0000256" key="3">
    <source>
        <dbReference type="ARBA" id="ARBA00022741"/>
    </source>
</evidence>
<dbReference type="RefSeq" id="WP_011247731.1">
    <property type="nucleotide sequence ID" value="NZ_BOQQ01000002.1"/>
</dbReference>
<dbReference type="PIRSF" id="PIRSF000705">
    <property type="entry name" value="DNK"/>
    <property type="match status" value="1"/>
</dbReference>
<accession>A0A268P293</accession>
<dbReference type="CDD" id="cd01673">
    <property type="entry name" value="dNK"/>
    <property type="match status" value="1"/>
</dbReference>
<name>A0A268P293_SHOCL</name>
<feature type="active site" description="Proton acceptor" evidence="6">
    <location>
        <position position="83"/>
    </location>
</feature>
<dbReference type="InterPro" id="IPR050566">
    <property type="entry name" value="Deoxyribonucleoside_kinase"/>
</dbReference>
<comment type="caution">
    <text evidence="9">The sequence shown here is derived from an EMBL/GenBank/DDBJ whole genome shotgun (WGS) entry which is preliminary data.</text>
</comment>
<dbReference type="GO" id="GO:0005737">
    <property type="term" value="C:cytoplasm"/>
    <property type="evidence" value="ECO:0007669"/>
    <property type="project" value="TreeGrafter"/>
</dbReference>
<dbReference type="PANTHER" id="PTHR10513">
    <property type="entry name" value="DEOXYNUCLEOSIDE KINASE"/>
    <property type="match status" value="1"/>
</dbReference>
<feature type="binding site" evidence="7">
    <location>
        <begin position="135"/>
        <end position="139"/>
    </location>
    <ligand>
        <name>ATP</name>
        <dbReference type="ChEBI" id="CHEBI:30616"/>
    </ligand>
</feature>
<evidence type="ECO:0000313" key="10">
    <source>
        <dbReference type="Proteomes" id="UP000216207"/>
    </source>
</evidence>
<comment type="similarity">
    <text evidence="1">Belongs to the DCK/DGK family.</text>
</comment>
<dbReference type="InterPro" id="IPR031314">
    <property type="entry name" value="DNK_dom"/>
</dbReference>
<dbReference type="Pfam" id="PF01712">
    <property type="entry name" value="dNK"/>
    <property type="match status" value="1"/>
</dbReference>
<evidence type="ECO:0000256" key="5">
    <source>
        <dbReference type="ARBA" id="ARBA00022840"/>
    </source>
</evidence>
<dbReference type="InterPro" id="IPR002624">
    <property type="entry name" value="DCK/DGK"/>
</dbReference>
<dbReference type="Gene3D" id="3.40.50.300">
    <property type="entry name" value="P-loop containing nucleotide triphosphate hydrolases"/>
    <property type="match status" value="1"/>
</dbReference>
<evidence type="ECO:0000256" key="7">
    <source>
        <dbReference type="PIRSR" id="PIRSR000705-3"/>
    </source>
</evidence>
<keyword evidence="4 9" id="KW-0418">Kinase</keyword>
<keyword evidence="5 7" id="KW-0067">ATP-binding</keyword>
<evidence type="ECO:0000256" key="2">
    <source>
        <dbReference type="ARBA" id="ARBA00022679"/>
    </source>
</evidence>
<feature type="binding site" evidence="7">
    <location>
        <begin position="182"/>
        <end position="184"/>
    </location>
    <ligand>
        <name>ATP</name>
        <dbReference type="ChEBI" id="CHEBI:30616"/>
    </ligand>
</feature>
<reference evidence="9 10" key="1">
    <citation type="submission" date="2017-07" db="EMBL/GenBank/DDBJ databases">
        <title>Isolation and whole genome analysis of endospore-forming bacteria from heroin.</title>
        <authorList>
            <person name="Kalinowski J."/>
            <person name="Ahrens B."/>
            <person name="Al-Dilaimi A."/>
            <person name="Winkler A."/>
            <person name="Wibberg D."/>
            <person name="Schleenbecker U."/>
            <person name="Ruckert C."/>
            <person name="Wolfel R."/>
            <person name="Grass G."/>
        </authorList>
    </citation>
    <scope>NUCLEOTIDE SEQUENCE [LARGE SCALE GENOMIC DNA]</scope>
    <source>
        <strain evidence="9 10">7539</strain>
    </source>
</reference>
<dbReference type="PANTHER" id="PTHR10513:SF46">
    <property type="entry name" value="DEOXYGUANOSINE KINASE"/>
    <property type="match status" value="1"/>
</dbReference>
<dbReference type="InterPro" id="IPR027417">
    <property type="entry name" value="P-loop_NTPase"/>
</dbReference>
<evidence type="ECO:0000256" key="6">
    <source>
        <dbReference type="PIRSR" id="PIRSR000705-1"/>
    </source>
</evidence>
<evidence type="ECO:0000313" key="9">
    <source>
        <dbReference type="EMBL" id="PAE89884.1"/>
    </source>
</evidence>
<organism evidence="9 10">
    <name type="scientific">Shouchella clausii</name>
    <name type="common">Alkalihalobacillus clausii</name>
    <dbReference type="NCBI Taxonomy" id="79880"/>
    <lineage>
        <taxon>Bacteria</taxon>
        <taxon>Bacillati</taxon>
        <taxon>Bacillota</taxon>
        <taxon>Bacilli</taxon>
        <taxon>Bacillales</taxon>
        <taxon>Bacillaceae</taxon>
        <taxon>Shouchella</taxon>
    </lineage>
</organism>
<sequence>MTTPFICVEGVIGVGKTTLAKAIATHYGRECLLEIVEENPFLEKFYDNMEEWSFQTEMFFLCNRVKQLEDIGPVLNHKLVVSDYHICKNLIFARQTLSAFKWSQYRRIFQILNEPLPKPTVVIYLKAGLSTLTNRITKRGRPFEKEMDPNYLRKLSDDYEATMAELAKEENTTVLTIDTDDLDFVANPHDLDFVFAKIDACLTSVNQ</sequence>
<feature type="binding site" evidence="7">
    <location>
        <begin position="10"/>
        <end position="18"/>
    </location>
    <ligand>
        <name>ATP</name>
        <dbReference type="ChEBI" id="CHEBI:30616"/>
    </ligand>
</feature>
<dbReference type="EMBL" id="NPCC01000006">
    <property type="protein sequence ID" value="PAE89884.1"/>
    <property type="molecule type" value="Genomic_DNA"/>
</dbReference>
<dbReference type="SUPFAM" id="SSF52540">
    <property type="entry name" value="P-loop containing nucleoside triphosphate hydrolases"/>
    <property type="match status" value="1"/>
</dbReference>
<evidence type="ECO:0000256" key="4">
    <source>
        <dbReference type="ARBA" id="ARBA00022777"/>
    </source>
</evidence>
<gene>
    <name evidence="9" type="ORF">CHH72_06420</name>
</gene>
<dbReference type="AlphaFoldDB" id="A0A268P293"/>
<feature type="domain" description="Deoxynucleoside kinase" evidence="8">
    <location>
        <begin position="6"/>
        <end position="199"/>
    </location>
</feature>
<keyword evidence="3 7" id="KW-0547">Nucleotide-binding</keyword>
<dbReference type="GO" id="GO:0019136">
    <property type="term" value="F:deoxynucleoside kinase activity"/>
    <property type="evidence" value="ECO:0007669"/>
    <property type="project" value="InterPro"/>
</dbReference>